<organism evidence="1 2">
    <name type="scientific">Geosmithia morbida</name>
    <dbReference type="NCBI Taxonomy" id="1094350"/>
    <lineage>
        <taxon>Eukaryota</taxon>
        <taxon>Fungi</taxon>
        <taxon>Dikarya</taxon>
        <taxon>Ascomycota</taxon>
        <taxon>Pezizomycotina</taxon>
        <taxon>Sordariomycetes</taxon>
        <taxon>Hypocreomycetidae</taxon>
        <taxon>Hypocreales</taxon>
        <taxon>Bionectriaceae</taxon>
        <taxon>Geosmithia</taxon>
    </lineage>
</organism>
<dbReference type="Proteomes" id="UP000749293">
    <property type="component" value="Unassembled WGS sequence"/>
</dbReference>
<dbReference type="GO" id="GO:0016233">
    <property type="term" value="P:telomere capping"/>
    <property type="evidence" value="ECO:0007669"/>
    <property type="project" value="InterPro"/>
</dbReference>
<dbReference type="OrthoDB" id="5275361at2759"/>
<keyword evidence="2" id="KW-1185">Reference proteome</keyword>
<reference evidence="1" key="1">
    <citation type="submission" date="2020-03" db="EMBL/GenBank/DDBJ databases">
        <title>Site-based positive gene gene selection in Geosmithia morbida across the United States reveals a broad range of putative effectors and factors for local host and environmental adapation.</title>
        <authorList>
            <person name="Onufrak A."/>
            <person name="Murdoch R.W."/>
            <person name="Gazis R."/>
            <person name="Huff M."/>
            <person name="Staton M."/>
            <person name="Klingeman W."/>
            <person name="Hadziabdic D."/>
        </authorList>
    </citation>
    <scope>NUCLEOTIDE SEQUENCE</scope>
    <source>
        <strain evidence="1">1262</strain>
    </source>
</reference>
<dbReference type="EMBL" id="JAANYQ010000002">
    <property type="protein sequence ID" value="KAF4125759.1"/>
    <property type="molecule type" value="Genomic_DNA"/>
</dbReference>
<dbReference type="InterPro" id="IPR024222">
    <property type="entry name" value="Ten1_fungal"/>
</dbReference>
<evidence type="ECO:0000313" key="1">
    <source>
        <dbReference type="EMBL" id="KAF4125759.1"/>
    </source>
</evidence>
<dbReference type="GO" id="GO:1990879">
    <property type="term" value="C:CST complex"/>
    <property type="evidence" value="ECO:0007669"/>
    <property type="project" value="InterPro"/>
</dbReference>
<accession>A0A9P4Z343</accession>
<dbReference type="Pfam" id="PF12658">
    <property type="entry name" value="Ten1"/>
    <property type="match status" value="1"/>
</dbReference>
<dbReference type="Gene3D" id="2.40.50.140">
    <property type="entry name" value="Nucleic acid-binding proteins"/>
    <property type="match status" value="1"/>
</dbReference>
<sequence>MSGGPLPSQLCLLSSLPYRTDGEKVRFLGCVLSYSTSSARLILGHDHPRDTNVTAVVDVRLILESLGYEDTRVGEWVNVVGYVKAKRRGRGPGAGGGGGLSVYVEAILVWPTGPLDVQRYEKTFEPDAI</sequence>
<evidence type="ECO:0000313" key="2">
    <source>
        <dbReference type="Proteomes" id="UP000749293"/>
    </source>
</evidence>
<proteinExistence type="predicted"/>
<dbReference type="AlphaFoldDB" id="A0A9P4Z343"/>
<dbReference type="GeneID" id="55967234"/>
<gene>
    <name evidence="1" type="ORF">GMORB2_1004</name>
</gene>
<dbReference type="InterPro" id="IPR012340">
    <property type="entry name" value="NA-bd_OB-fold"/>
</dbReference>
<evidence type="ECO:0008006" key="3">
    <source>
        <dbReference type="Google" id="ProtNLM"/>
    </source>
</evidence>
<dbReference type="RefSeq" id="XP_035324411.1">
    <property type="nucleotide sequence ID" value="XM_035462987.1"/>
</dbReference>
<dbReference type="GO" id="GO:0043047">
    <property type="term" value="F:single-stranded telomeric DNA binding"/>
    <property type="evidence" value="ECO:0007669"/>
    <property type="project" value="InterPro"/>
</dbReference>
<comment type="caution">
    <text evidence="1">The sequence shown here is derived from an EMBL/GenBank/DDBJ whole genome shotgun (WGS) entry which is preliminary data.</text>
</comment>
<name>A0A9P4Z343_9HYPO</name>
<protein>
    <recommendedName>
        <fullName evidence="3">CST complex subunit Ten1</fullName>
    </recommendedName>
</protein>